<proteinExistence type="predicted"/>
<feature type="coiled-coil region" evidence="1">
    <location>
        <begin position="31"/>
        <end position="86"/>
    </location>
</feature>
<evidence type="ECO:0000313" key="2">
    <source>
        <dbReference type="EMBL" id="KFM70038.1"/>
    </source>
</evidence>
<gene>
    <name evidence="2" type="ORF">X975_10528</name>
</gene>
<evidence type="ECO:0000313" key="3">
    <source>
        <dbReference type="Proteomes" id="UP000054359"/>
    </source>
</evidence>
<feature type="coiled-coil region" evidence="1">
    <location>
        <begin position="112"/>
        <end position="210"/>
    </location>
</feature>
<dbReference type="EMBL" id="KK117282">
    <property type="protein sequence ID" value="KFM70038.1"/>
    <property type="molecule type" value="Genomic_DNA"/>
</dbReference>
<keyword evidence="2" id="KW-0406">Ion transport</keyword>
<dbReference type="OrthoDB" id="551053at2759"/>
<reference evidence="2 3" key="1">
    <citation type="submission" date="2013-11" db="EMBL/GenBank/DDBJ databases">
        <title>Genome sequencing of Stegodyphus mimosarum.</title>
        <authorList>
            <person name="Bechsgaard J."/>
        </authorList>
    </citation>
    <scope>NUCLEOTIDE SEQUENCE [LARGE SCALE GENOMIC DNA]</scope>
</reference>
<dbReference type="GO" id="GO:0045162">
    <property type="term" value="P:clustering of voltage-gated sodium channels"/>
    <property type="evidence" value="ECO:0007669"/>
    <property type="project" value="InterPro"/>
</dbReference>
<dbReference type="InterPro" id="IPR038911">
    <property type="entry name" value="SCLT1"/>
</dbReference>
<feature type="non-terminal residue" evidence="2">
    <location>
        <position position="308"/>
    </location>
</feature>
<organism evidence="2 3">
    <name type="scientific">Stegodyphus mimosarum</name>
    <name type="common">African social velvet spider</name>
    <dbReference type="NCBI Taxonomy" id="407821"/>
    <lineage>
        <taxon>Eukaryota</taxon>
        <taxon>Metazoa</taxon>
        <taxon>Ecdysozoa</taxon>
        <taxon>Arthropoda</taxon>
        <taxon>Chelicerata</taxon>
        <taxon>Arachnida</taxon>
        <taxon>Araneae</taxon>
        <taxon>Araneomorphae</taxon>
        <taxon>Entelegynae</taxon>
        <taxon>Eresoidea</taxon>
        <taxon>Eresidae</taxon>
        <taxon>Stegodyphus</taxon>
    </lineage>
</organism>
<dbReference type="GO" id="GO:0034220">
    <property type="term" value="P:monoatomic ion transmembrane transport"/>
    <property type="evidence" value="ECO:0007669"/>
    <property type="project" value="UniProtKB-KW"/>
</dbReference>
<dbReference type="Proteomes" id="UP000054359">
    <property type="component" value="Unassembled WGS sequence"/>
</dbReference>
<evidence type="ECO:0000256" key="1">
    <source>
        <dbReference type="SAM" id="Coils"/>
    </source>
</evidence>
<protein>
    <submittedName>
        <fullName evidence="2">Sodium channel and clathrin linker 1</fullName>
    </submittedName>
</protein>
<keyword evidence="2" id="KW-0407">Ion channel</keyword>
<sequence>MAYREEQYVKEIEQLKLSIDLEIEKVSRRYKSEIKETEKQASAKIHDLMEEIQSLHRENSEKQGMFERAVRERQALESKLEQLYSESASGVPVSGSVFDDICKRLTMAERARDEFELKAAFLETALQELRSAKEEELQYLQGEQNNFKERLDNLLKDFNQASGDRIKLCDEVTKLKKKCMELEKELRVTKSKHANELSSLEESYRQKQQSYTEQLRVTEEHYQKICGELQVLLEAELKINNRWKEEVDDLIGKSEIKIKELCQNVIHLINQNSELVNILQQNNIYVPISNIYSLGDLVNVSQAAGNTS</sequence>
<dbReference type="GO" id="GO:0005814">
    <property type="term" value="C:centriole"/>
    <property type="evidence" value="ECO:0007669"/>
    <property type="project" value="TreeGrafter"/>
</dbReference>
<name>A0A087TY49_STEMI</name>
<dbReference type="PANTHER" id="PTHR35970:SF1">
    <property type="entry name" value="SODIUM CHANNEL AND CLATHRIN LINKER 1"/>
    <property type="match status" value="1"/>
</dbReference>
<dbReference type="GO" id="GO:0060271">
    <property type="term" value="P:cilium assembly"/>
    <property type="evidence" value="ECO:0007669"/>
    <property type="project" value="TreeGrafter"/>
</dbReference>
<accession>A0A087TY49</accession>
<dbReference type="STRING" id="407821.A0A087TY49"/>
<dbReference type="PANTHER" id="PTHR35970">
    <property type="entry name" value="SODIUM CHANNEL AND CLATHRIN LINKER 1"/>
    <property type="match status" value="1"/>
</dbReference>
<dbReference type="AlphaFoldDB" id="A0A087TY49"/>
<keyword evidence="1" id="KW-0175">Coiled coil</keyword>
<keyword evidence="3" id="KW-1185">Reference proteome</keyword>
<keyword evidence="2" id="KW-0813">Transport</keyword>